<sequence length="98" mass="11374">MSLQRFVGRRGLPRVIYSDNATTIHATNRELTENWRLLLASEVQRLYAEHGIAPNFIERAVWWGGWWRRMIGTVKGCLLKSIEKSCLEDESLSSVNRK</sequence>
<evidence type="ECO:0000313" key="2">
    <source>
        <dbReference type="Proteomes" id="UP000499080"/>
    </source>
</evidence>
<name>A0A4Y2T709_ARAVE</name>
<dbReference type="Proteomes" id="UP000499080">
    <property type="component" value="Unassembled WGS sequence"/>
</dbReference>
<evidence type="ECO:0000313" key="1">
    <source>
        <dbReference type="EMBL" id="GBN96001.1"/>
    </source>
</evidence>
<keyword evidence="2" id="KW-1185">Reference proteome</keyword>
<evidence type="ECO:0008006" key="3">
    <source>
        <dbReference type="Google" id="ProtNLM"/>
    </source>
</evidence>
<proteinExistence type="predicted"/>
<dbReference type="InterPro" id="IPR036397">
    <property type="entry name" value="RNaseH_sf"/>
</dbReference>
<reference evidence="1 2" key="1">
    <citation type="journal article" date="2019" name="Sci. Rep.">
        <title>Orb-weaving spider Araneus ventricosus genome elucidates the spidroin gene catalogue.</title>
        <authorList>
            <person name="Kono N."/>
            <person name="Nakamura H."/>
            <person name="Ohtoshi R."/>
            <person name="Moran D.A.P."/>
            <person name="Shinohara A."/>
            <person name="Yoshida Y."/>
            <person name="Fujiwara M."/>
            <person name="Mori M."/>
            <person name="Tomita M."/>
            <person name="Arakawa K."/>
        </authorList>
    </citation>
    <scope>NUCLEOTIDE SEQUENCE [LARGE SCALE GENOMIC DNA]</scope>
</reference>
<gene>
    <name evidence="1" type="ORF">AVEN_56584_1</name>
</gene>
<protein>
    <recommendedName>
        <fullName evidence="3">Integrase catalytic domain-containing protein</fullName>
    </recommendedName>
</protein>
<dbReference type="AlphaFoldDB" id="A0A4Y2T709"/>
<organism evidence="1 2">
    <name type="scientific">Araneus ventricosus</name>
    <name type="common">Orbweaver spider</name>
    <name type="synonym">Epeira ventricosa</name>
    <dbReference type="NCBI Taxonomy" id="182803"/>
    <lineage>
        <taxon>Eukaryota</taxon>
        <taxon>Metazoa</taxon>
        <taxon>Ecdysozoa</taxon>
        <taxon>Arthropoda</taxon>
        <taxon>Chelicerata</taxon>
        <taxon>Arachnida</taxon>
        <taxon>Araneae</taxon>
        <taxon>Araneomorphae</taxon>
        <taxon>Entelegynae</taxon>
        <taxon>Araneoidea</taxon>
        <taxon>Araneidae</taxon>
        <taxon>Araneus</taxon>
    </lineage>
</organism>
<dbReference type="Gene3D" id="3.30.420.10">
    <property type="entry name" value="Ribonuclease H-like superfamily/Ribonuclease H"/>
    <property type="match status" value="1"/>
</dbReference>
<accession>A0A4Y2T709</accession>
<dbReference type="OrthoDB" id="6020750at2759"/>
<comment type="caution">
    <text evidence="1">The sequence shown here is derived from an EMBL/GenBank/DDBJ whole genome shotgun (WGS) entry which is preliminary data.</text>
</comment>
<dbReference type="EMBL" id="BGPR01026357">
    <property type="protein sequence ID" value="GBN96001.1"/>
    <property type="molecule type" value="Genomic_DNA"/>
</dbReference>
<dbReference type="GO" id="GO:0003676">
    <property type="term" value="F:nucleic acid binding"/>
    <property type="evidence" value="ECO:0007669"/>
    <property type="project" value="InterPro"/>
</dbReference>